<keyword evidence="7" id="KW-0965">Cell junction</keyword>
<dbReference type="Proteomes" id="UP000472240">
    <property type="component" value="Chromosome 1"/>
</dbReference>
<keyword evidence="4" id="KW-0796">Tight junction</keyword>
<feature type="transmembrane region" description="Helical" evidence="10">
    <location>
        <begin position="179"/>
        <end position="198"/>
    </location>
</feature>
<evidence type="ECO:0000256" key="7">
    <source>
        <dbReference type="ARBA" id="ARBA00022949"/>
    </source>
</evidence>
<accession>A0A671FQL5</accession>
<keyword evidence="5" id="KW-1003">Cell membrane</keyword>
<feature type="transmembrane region" description="Helical" evidence="10">
    <location>
        <begin position="123"/>
        <end position="148"/>
    </location>
</feature>
<reference evidence="11 12" key="2">
    <citation type="journal article" date="2018" name="Annu Rev Anim Biosci">
        <title>Bat Biology, Genomes, and the Bat1K Project: To Generate Chromosome-Level Genomes for All Living Bat Species.</title>
        <authorList>
            <person name="Teeling E.C."/>
            <person name="Vernes S.C."/>
            <person name="Davalos L.M."/>
            <person name="Ray D.A."/>
            <person name="Gilbert M.T.P."/>
            <person name="Myers E."/>
        </authorList>
    </citation>
    <scope>NUCLEOTIDE SEQUENCE</scope>
</reference>
<evidence type="ECO:0008006" key="13">
    <source>
        <dbReference type="Google" id="ProtNLM"/>
    </source>
</evidence>
<dbReference type="OMA" id="HVGIWKI"/>
<dbReference type="Gene3D" id="1.20.140.150">
    <property type="match status" value="1"/>
</dbReference>
<dbReference type="InterPro" id="IPR006187">
    <property type="entry name" value="Claudin"/>
</dbReference>
<evidence type="ECO:0000256" key="9">
    <source>
        <dbReference type="ARBA" id="ARBA00023136"/>
    </source>
</evidence>
<organism evidence="11 12">
    <name type="scientific">Rhinolophus ferrumequinum</name>
    <name type="common">Greater horseshoe bat</name>
    <dbReference type="NCBI Taxonomy" id="59479"/>
    <lineage>
        <taxon>Eukaryota</taxon>
        <taxon>Metazoa</taxon>
        <taxon>Chordata</taxon>
        <taxon>Craniata</taxon>
        <taxon>Vertebrata</taxon>
        <taxon>Euteleostomi</taxon>
        <taxon>Mammalia</taxon>
        <taxon>Eutheria</taxon>
        <taxon>Laurasiatheria</taxon>
        <taxon>Chiroptera</taxon>
        <taxon>Yinpterochiroptera</taxon>
        <taxon>Rhinolophoidea</taxon>
        <taxon>Rhinolophidae</taxon>
        <taxon>Rhinolophinae</taxon>
        <taxon>Rhinolophus</taxon>
    </lineage>
</organism>
<proteinExistence type="inferred from homology"/>
<evidence type="ECO:0000256" key="3">
    <source>
        <dbReference type="ARBA" id="ARBA00008295"/>
    </source>
</evidence>
<reference evidence="11" key="5">
    <citation type="submission" date="2025-09" db="UniProtKB">
        <authorList>
            <consortium name="Ensembl"/>
        </authorList>
    </citation>
    <scope>IDENTIFICATION</scope>
</reference>
<dbReference type="PANTHER" id="PTHR12002">
    <property type="entry name" value="CLAUDIN"/>
    <property type="match status" value="1"/>
</dbReference>
<dbReference type="GeneTree" id="ENSGT00390000005717"/>
<comment type="similarity">
    <text evidence="3">Belongs to the claudin family.</text>
</comment>
<evidence type="ECO:0000256" key="6">
    <source>
        <dbReference type="ARBA" id="ARBA00022692"/>
    </source>
</evidence>
<feature type="transmembrane region" description="Helical" evidence="10">
    <location>
        <begin position="14"/>
        <end position="32"/>
    </location>
</feature>
<dbReference type="GO" id="GO:0005923">
    <property type="term" value="C:bicellular tight junction"/>
    <property type="evidence" value="ECO:0007669"/>
    <property type="project" value="UniProtKB-SubCell"/>
</dbReference>
<name>A0A671FQL5_RHIFE</name>
<dbReference type="Ensembl" id="ENSRFET00010030240.1">
    <property type="protein sequence ID" value="ENSRFEP00010027850.1"/>
    <property type="gene ID" value="ENSRFEG00010018513.1"/>
</dbReference>
<evidence type="ECO:0000256" key="8">
    <source>
        <dbReference type="ARBA" id="ARBA00022989"/>
    </source>
</evidence>
<reference evidence="11" key="4">
    <citation type="submission" date="2025-08" db="UniProtKB">
        <authorList>
            <consortium name="Ensembl"/>
        </authorList>
    </citation>
    <scope>IDENTIFICATION</scope>
</reference>
<keyword evidence="6 10" id="KW-0812">Transmembrane</keyword>
<evidence type="ECO:0000313" key="11">
    <source>
        <dbReference type="Ensembl" id="ENSRFEP00010027850.1"/>
    </source>
</evidence>
<sequence>QWVKNPCLSNMKSGFAIATAGWILSITCMGLVDWRVWHVNSTSISERSPVCVGMWKVCIHRHVSQFHRPTFCYPYTYGDTFLPVDILVGQHLLLAASILGLLGKVCIVFALRKLSMGILGRKVISNAFAVAGILNMAAGMCILITVIWNHKSVMNGEGISFPLSFHIPLKPDRQEMGNAMLVAYLAAFLMLLSVLFHLRFQCTLPNQVQPEASEM</sequence>
<dbReference type="GO" id="GO:0005886">
    <property type="term" value="C:plasma membrane"/>
    <property type="evidence" value="ECO:0007669"/>
    <property type="project" value="UniProtKB-SubCell"/>
</dbReference>
<evidence type="ECO:0000256" key="4">
    <source>
        <dbReference type="ARBA" id="ARBA00022427"/>
    </source>
</evidence>
<dbReference type="Pfam" id="PF13903">
    <property type="entry name" value="Claudin_2"/>
    <property type="match status" value="1"/>
</dbReference>
<dbReference type="FunCoup" id="A0A671FQL5">
    <property type="interactions" value="16"/>
</dbReference>
<keyword evidence="8 10" id="KW-1133">Transmembrane helix</keyword>
<evidence type="ECO:0000313" key="12">
    <source>
        <dbReference type="Proteomes" id="UP000472240"/>
    </source>
</evidence>
<evidence type="ECO:0000256" key="10">
    <source>
        <dbReference type="SAM" id="Phobius"/>
    </source>
</evidence>
<dbReference type="AlphaFoldDB" id="A0A671FQL5"/>
<keyword evidence="12" id="KW-1185">Reference proteome</keyword>
<reference evidence="12" key="3">
    <citation type="submission" date="2018-12" db="EMBL/GenBank/DDBJ databases">
        <title>G10K-VGP greater horseshoe bat female genome, primary haplotype.</title>
        <authorList>
            <person name="Teeling E."/>
            <person name="Myers G."/>
            <person name="Vernes S."/>
            <person name="Pippel M."/>
            <person name="Winkler S."/>
            <person name="Fedrigo O."/>
            <person name="Rhie A."/>
            <person name="Koren S."/>
            <person name="Phillippy A."/>
            <person name="Lewin H."/>
            <person name="Damas J."/>
            <person name="Howe K."/>
            <person name="Mountcastle J."/>
            <person name="Jarvis E.D."/>
        </authorList>
    </citation>
    <scope>NUCLEOTIDE SEQUENCE [LARGE SCALE GENOMIC DNA]</scope>
</reference>
<evidence type="ECO:0000256" key="1">
    <source>
        <dbReference type="ARBA" id="ARBA00004435"/>
    </source>
</evidence>
<dbReference type="InParanoid" id="A0A671FQL5"/>
<evidence type="ECO:0000256" key="2">
    <source>
        <dbReference type="ARBA" id="ARBA00004651"/>
    </source>
</evidence>
<comment type="subcellular location">
    <subcellularLocation>
        <location evidence="1">Cell junction</location>
        <location evidence="1">Tight junction</location>
    </subcellularLocation>
    <subcellularLocation>
        <location evidence="2">Cell membrane</location>
        <topology evidence="2">Multi-pass membrane protein</topology>
    </subcellularLocation>
</comment>
<dbReference type="GO" id="GO:0005198">
    <property type="term" value="F:structural molecule activity"/>
    <property type="evidence" value="ECO:0007669"/>
    <property type="project" value="InterPro"/>
</dbReference>
<protein>
    <recommendedName>
        <fullName evidence="13">Claudin 34</fullName>
    </recommendedName>
</protein>
<dbReference type="PRINTS" id="PR01077">
    <property type="entry name" value="CLAUDIN"/>
</dbReference>
<keyword evidence="9 10" id="KW-0472">Membrane</keyword>
<reference evidence="11 12" key="1">
    <citation type="journal article" date="2015" name="Annu Rev Anim Biosci">
        <title>The Genome 10K Project: a way forward.</title>
        <authorList>
            <person name="Koepfli K.P."/>
            <person name="Paten B."/>
            <person name="O'Brien S.J."/>
            <person name="Koepfli K.P."/>
            <person name="Paten B."/>
            <person name="Antunes A."/>
            <person name="Belov K."/>
            <person name="Bustamante C."/>
            <person name="Castoe T.A."/>
            <person name="Clawson H."/>
            <person name="Crawford A.J."/>
            <person name="Diekhans M."/>
            <person name="Distel D."/>
            <person name="Durbin R."/>
            <person name="Earl D."/>
            <person name="Fujita M.K."/>
            <person name="Gamble T."/>
            <person name="Georges A."/>
            <person name="Gemmell N."/>
            <person name="Gilbert M.T."/>
            <person name="Graves J.M."/>
            <person name="Green R.E."/>
            <person name="Hickey G."/>
            <person name="Jarvis E.D."/>
            <person name="Johnson W."/>
            <person name="Komissarov A."/>
            <person name="Korf I."/>
            <person name="Kuhn R."/>
            <person name="Larkin D.M."/>
            <person name="Lewin H."/>
            <person name="Lopez J.V."/>
            <person name="Ma J."/>
            <person name="Marques-Bonet T."/>
            <person name="Miller W."/>
            <person name="Murphy R."/>
            <person name="Pevzner P."/>
            <person name="Shapiro B."/>
            <person name="Steiner C."/>
            <person name="Tamazian G."/>
            <person name="Venkatesh B."/>
            <person name="Wang J."/>
            <person name="Wayne R."/>
            <person name="Wiley E."/>
            <person name="Yang H."/>
            <person name="Zhang G."/>
            <person name="Haussler D."/>
            <person name="Ryder O."/>
            <person name="O'Brien S.J."/>
        </authorList>
    </citation>
    <scope>NUCLEOTIDE SEQUENCE</scope>
</reference>
<feature type="transmembrane region" description="Helical" evidence="10">
    <location>
        <begin position="92"/>
        <end position="111"/>
    </location>
</feature>
<dbReference type="InterPro" id="IPR004031">
    <property type="entry name" value="PMP22/EMP/MP20/Claudin"/>
</dbReference>
<evidence type="ECO:0000256" key="5">
    <source>
        <dbReference type="ARBA" id="ARBA00022475"/>
    </source>
</evidence>